<dbReference type="InterPro" id="IPR011333">
    <property type="entry name" value="SKP1/BTB/POZ_sf"/>
</dbReference>
<dbReference type="AlphaFoldDB" id="A0AAW0PTR9"/>
<evidence type="ECO:0000256" key="2">
    <source>
        <dbReference type="ARBA" id="ARBA00006661"/>
    </source>
</evidence>
<feature type="compositionally biased region" description="Low complexity" evidence="8">
    <location>
        <begin position="753"/>
        <end position="768"/>
    </location>
</feature>
<sequence length="919" mass="101048">MIHESGFGVQEEGVPAAQRVLLNDVPGPAVFALLQYLYTAHCSFPFSLQPYILELASRFDLKDLLEFCQPQEECEDTQTDEAFDELLRSMWNDEDTDDEGTEHNTFNSKEMDDQPGELRLGDREIQDEHVNEDELVEIYEFAATQKKREEEKEVYDEDQPEISANPTKIDEAKKSDSVSTSLDRSYNRLFSESWADFEEKDLSNLPEHKSVSRVHLPARLLPSEMSARTLLQSSASVIDKSPSPPRNAPNMPFPGVSPGLPTALSPDQVGFCGGGGGADEILKKSKNECVETHSSPVIFKPVLSQTSSKCKEPELVVLSDSSDDMNIDLTQCSSSPSPQKVKSFTNIKEQNTPNSKDLIADKIGDLTPAGEASLEDCSAEISWLIVSTPVQPEKSVRTSSSQTKSSICRARLFPKNEDSVPNSFSASKRSFSSSETNSRKSSLEFTSHKKMDSSGFAVPQSPSKYSHLENLSCSHQSASKQDTPLPVPAYSSTPVQTEISKLLPTSPFRAKNVAPDKMSTSPEKIPSFHLSPLSEQSYSRSKSSTKSDNNSRLSDCNKVQNEKANLVKKDSFEAEDGESSFRQSFMDEPPMAFNDSWGLDACAENPCFSLKLDDSEGSVQQQESLENIKTTTSITSIATAPDKQCDAGMSIIVSSNRTSSKESYPPETEAAQNINSSLMDSKIWDISNFKKRQALVPITPMPHYSDMDTPELKNKLNKFGVRPLPKRQMVLKLKEIHQYTHQLVSSDSEDEASSAVQKPTTTTTTITTSPIKLPQDEEPLSASQGSNTSSTAESERSNPEIVQLSDGDSDSDGGISASQSASRLQDRLKAVRAFILSDSSLYNQILQYQPLVLSQLQQQLKAAGIRLGVTKLADYLDSQCITFTTAKPGQSGPSKRRVKKTKAVGDSGKRHKKATSTTN</sequence>
<keyword evidence="5" id="KW-0234">DNA repair</keyword>
<evidence type="ECO:0000256" key="5">
    <source>
        <dbReference type="ARBA" id="ARBA00023204"/>
    </source>
</evidence>
<dbReference type="GO" id="GO:0006260">
    <property type="term" value="P:DNA replication"/>
    <property type="evidence" value="ECO:0007669"/>
    <property type="project" value="InterPro"/>
</dbReference>
<feature type="compositionally biased region" description="Polar residues" evidence="8">
    <location>
        <begin position="460"/>
        <end position="482"/>
    </location>
</feature>
<gene>
    <name evidence="9" type="ORF">WMY93_006532</name>
</gene>
<feature type="region of interest" description="Disordered" evidence="8">
    <location>
        <begin position="744"/>
        <end position="818"/>
    </location>
</feature>
<feature type="compositionally biased region" description="Low complexity" evidence="8">
    <location>
        <begin position="423"/>
        <end position="434"/>
    </location>
</feature>
<dbReference type="Gene3D" id="3.30.710.10">
    <property type="entry name" value="Potassium Channel Kv1.1, Chain A"/>
    <property type="match status" value="1"/>
</dbReference>
<evidence type="ECO:0000313" key="10">
    <source>
        <dbReference type="Proteomes" id="UP001460270"/>
    </source>
</evidence>
<evidence type="ECO:0000256" key="4">
    <source>
        <dbReference type="ARBA" id="ARBA00023172"/>
    </source>
</evidence>
<keyword evidence="6" id="KW-0539">Nucleus</keyword>
<feature type="compositionally biased region" description="Low complexity" evidence="8">
    <location>
        <begin position="534"/>
        <end position="552"/>
    </location>
</feature>
<evidence type="ECO:0000256" key="6">
    <source>
        <dbReference type="ARBA" id="ARBA00023242"/>
    </source>
</evidence>
<dbReference type="Pfam" id="PF09494">
    <property type="entry name" value="Slx4"/>
    <property type="match status" value="1"/>
</dbReference>
<feature type="compositionally biased region" description="Basic and acidic residues" evidence="8">
    <location>
        <begin position="437"/>
        <end position="452"/>
    </location>
</feature>
<protein>
    <recommendedName>
        <fullName evidence="7">Structure-specific endonuclease subunit SLX4</fullName>
    </recommendedName>
</protein>
<reference evidence="10" key="1">
    <citation type="submission" date="2024-04" db="EMBL/GenBank/DDBJ databases">
        <title>Salinicola lusitanus LLJ914,a marine bacterium isolated from the Okinawa Trough.</title>
        <authorList>
            <person name="Li J."/>
        </authorList>
    </citation>
    <scope>NUCLEOTIDE SEQUENCE [LARGE SCALE GENOMIC DNA]</scope>
</reference>
<evidence type="ECO:0000256" key="8">
    <source>
        <dbReference type="SAM" id="MobiDB-lite"/>
    </source>
</evidence>
<feature type="region of interest" description="Disordered" evidence="8">
    <location>
        <begin position="147"/>
        <end position="182"/>
    </location>
</feature>
<dbReference type="GO" id="GO:0006281">
    <property type="term" value="P:DNA repair"/>
    <property type="evidence" value="ECO:0007669"/>
    <property type="project" value="UniProtKB-KW"/>
</dbReference>
<feature type="region of interest" description="Disordered" evidence="8">
    <location>
        <begin position="418"/>
        <end position="560"/>
    </location>
</feature>
<keyword evidence="10" id="KW-1185">Reference proteome</keyword>
<feature type="compositionally biased region" description="Basic residues" evidence="8">
    <location>
        <begin position="909"/>
        <end position="919"/>
    </location>
</feature>
<proteinExistence type="inferred from homology"/>
<evidence type="ECO:0000256" key="3">
    <source>
        <dbReference type="ARBA" id="ARBA00022763"/>
    </source>
</evidence>
<evidence type="ECO:0000256" key="7">
    <source>
        <dbReference type="ARBA" id="ARBA00029496"/>
    </source>
</evidence>
<comment type="caution">
    <text evidence="9">The sequence shown here is derived from an EMBL/GenBank/DDBJ whole genome shotgun (WGS) entry which is preliminary data.</text>
</comment>
<dbReference type="InterPro" id="IPR018574">
    <property type="entry name" value="Structure-sp_endonuc_su_Slx4"/>
</dbReference>
<dbReference type="GO" id="GO:0000712">
    <property type="term" value="P:resolution of meiotic recombination intermediates"/>
    <property type="evidence" value="ECO:0007669"/>
    <property type="project" value="TreeGrafter"/>
</dbReference>
<keyword evidence="4" id="KW-0233">DNA recombination</keyword>
<feature type="region of interest" description="Disordered" evidence="8">
    <location>
        <begin position="93"/>
        <end position="116"/>
    </location>
</feature>
<evidence type="ECO:0000256" key="1">
    <source>
        <dbReference type="ARBA" id="ARBA00004123"/>
    </source>
</evidence>
<comment type="subcellular location">
    <subcellularLocation>
        <location evidence="1">Nucleus</location>
    </subcellularLocation>
</comment>
<keyword evidence="3" id="KW-0227">DNA damage</keyword>
<dbReference type="GO" id="GO:0033557">
    <property type="term" value="C:Slx1-Slx4 complex"/>
    <property type="evidence" value="ECO:0007669"/>
    <property type="project" value="InterPro"/>
</dbReference>
<dbReference type="EMBL" id="JBBPFD010000004">
    <property type="protein sequence ID" value="KAK7930137.1"/>
    <property type="molecule type" value="Genomic_DNA"/>
</dbReference>
<feature type="region of interest" description="Disordered" evidence="8">
    <location>
        <begin position="886"/>
        <end position="919"/>
    </location>
</feature>
<name>A0AAW0PTR9_9GOBI</name>
<dbReference type="PANTHER" id="PTHR21541">
    <property type="entry name" value="BTB POZ DOMAIN CONTAINING 12"/>
    <property type="match status" value="1"/>
</dbReference>
<dbReference type="CDD" id="cd22999">
    <property type="entry name" value="SAP_SLX4"/>
    <property type="match status" value="1"/>
</dbReference>
<comment type="similarity">
    <text evidence="2">Belongs to the SLX4 family.</text>
</comment>
<organism evidence="9 10">
    <name type="scientific">Mugilogobius chulae</name>
    <name type="common">yellowstripe goby</name>
    <dbReference type="NCBI Taxonomy" id="88201"/>
    <lineage>
        <taxon>Eukaryota</taxon>
        <taxon>Metazoa</taxon>
        <taxon>Chordata</taxon>
        <taxon>Craniata</taxon>
        <taxon>Vertebrata</taxon>
        <taxon>Euteleostomi</taxon>
        <taxon>Actinopterygii</taxon>
        <taxon>Neopterygii</taxon>
        <taxon>Teleostei</taxon>
        <taxon>Neoteleostei</taxon>
        <taxon>Acanthomorphata</taxon>
        <taxon>Gobiaria</taxon>
        <taxon>Gobiiformes</taxon>
        <taxon>Gobioidei</taxon>
        <taxon>Gobiidae</taxon>
        <taxon>Gobionellinae</taxon>
        <taxon>Mugilogobius</taxon>
    </lineage>
</organism>
<feature type="compositionally biased region" description="Polar residues" evidence="8">
    <location>
        <begin position="781"/>
        <end position="792"/>
    </location>
</feature>
<dbReference type="Proteomes" id="UP001460270">
    <property type="component" value="Unassembled WGS sequence"/>
</dbReference>
<feature type="compositionally biased region" description="Polar residues" evidence="8">
    <location>
        <begin position="490"/>
        <end position="499"/>
    </location>
</feature>
<dbReference type="PANTHER" id="PTHR21541:SF3">
    <property type="entry name" value="STRUCTURE-SPECIFIC ENDONUCLEASE SUBUNIT SLX4"/>
    <property type="match status" value="1"/>
</dbReference>
<dbReference type="SUPFAM" id="SSF54695">
    <property type="entry name" value="POZ domain"/>
    <property type="match status" value="1"/>
</dbReference>
<accession>A0AAW0PTR9</accession>
<evidence type="ECO:0000313" key="9">
    <source>
        <dbReference type="EMBL" id="KAK7930137.1"/>
    </source>
</evidence>